<dbReference type="OrthoDB" id="10251319at2759"/>
<comment type="caution">
    <text evidence="1">The sequence shown here is derived from an EMBL/GenBank/DDBJ whole genome shotgun (WGS) entry which is preliminary data.</text>
</comment>
<protein>
    <submittedName>
        <fullName evidence="1">Uncharacterized protein</fullName>
    </submittedName>
</protein>
<accession>E1EYJ5</accession>
<evidence type="ECO:0000313" key="2">
    <source>
        <dbReference type="Proteomes" id="UP000008974"/>
    </source>
</evidence>
<reference evidence="1 2" key="1">
    <citation type="journal article" date="2010" name="BMC Genomics">
        <title>Genome analysis and comparative genomics of a Giardia intestinalis assemblage E isolate.</title>
        <authorList>
            <person name="Jerlstrom-Hultqvist J."/>
            <person name="Franzen O."/>
            <person name="Ankarklev J."/>
            <person name="Xu F."/>
            <person name="Nohynkova E."/>
            <person name="Andersson J.O."/>
            <person name="Svard S.G."/>
            <person name="Andersson B."/>
        </authorList>
    </citation>
    <scope>NUCLEOTIDE SEQUENCE [LARGE SCALE GENOMIC DNA]</scope>
    <source>
        <strain evidence="1 2">P15</strain>
    </source>
</reference>
<dbReference type="AlphaFoldDB" id="E1EYJ5"/>
<dbReference type="EMBL" id="ACVC01000073">
    <property type="protein sequence ID" value="EFO64714.1"/>
    <property type="molecule type" value="Genomic_DNA"/>
</dbReference>
<name>E1EYJ5_GIAIA</name>
<gene>
    <name evidence="1" type="ORF">GLP15_1822</name>
</gene>
<dbReference type="Proteomes" id="UP000008974">
    <property type="component" value="Unassembled WGS sequence"/>
</dbReference>
<sequence>MHPSTECTVLGGWSDIPVKSLEQRVLKALKYYLKEHKQPGIKKIIACSSKCVRGQLIRMLYISSNGTCYQAVIHNDIDQLYVRSIEEHGSA</sequence>
<evidence type="ECO:0000313" key="1">
    <source>
        <dbReference type="EMBL" id="EFO64714.1"/>
    </source>
</evidence>
<organism evidence="1 2">
    <name type="scientific">Giardia intestinalis (strain P15)</name>
    <name type="common">Giardia lamblia</name>
    <dbReference type="NCBI Taxonomy" id="658858"/>
    <lineage>
        <taxon>Eukaryota</taxon>
        <taxon>Metamonada</taxon>
        <taxon>Diplomonadida</taxon>
        <taxon>Hexamitidae</taxon>
        <taxon>Giardiinae</taxon>
        <taxon>Giardia</taxon>
    </lineage>
</organism>
<dbReference type="VEuPathDB" id="GiardiaDB:GLP15_1822"/>
<proteinExistence type="predicted"/>
<dbReference type="OMA" id="MHPSTEC"/>